<comment type="caution">
    <text evidence="9">The sequence shown here is derived from an EMBL/GenBank/DDBJ whole genome shotgun (WGS) entry which is preliminary data.</text>
</comment>
<evidence type="ECO:0000313" key="9">
    <source>
        <dbReference type="EMBL" id="PNS21269.1"/>
    </source>
</evidence>
<reference evidence="9 10" key="1">
    <citation type="submission" date="2017-06" db="EMBL/GenBank/DDBJ databases">
        <title>Draft genome sequence of a variant of Elsinoe murrayae.</title>
        <authorList>
            <person name="Cheng Q."/>
        </authorList>
    </citation>
    <scope>NUCLEOTIDE SEQUENCE [LARGE SCALE GENOMIC DNA]</scope>
    <source>
        <strain evidence="9 10">CQ-2017a</strain>
    </source>
</reference>
<evidence type="ECO:0000256" key="6">
    <source>
        <dbReference type="ARBA" id="ARBA00022917"/>
    </source>
</evidence>
<evidence type="ECO:0000256" key="5">
    <source>
        <dbReference type="ARBA" id="ARBA00022840"/>
    </source>
</evidence>
<dbReference type="CDD" id="cd00776">
    <property type="entry name" value="AsxRS_core"/>
    <property type="match status" value="1"/>
</dbReference>
<dbReference type="AlphaFoldDB" id="A0A2K1R1T9"/>
<dbReference type="InterPro" id="IPR004365">
    <property type="entry name" value="NA-bd_OB_tRNA"/>
</dbReference>
<dbReference type="NCBIfam" id="TIGR00457">
    <property type="entry name" value="asnS"/>
    <property type="match status" value="1"/>
</dbReference>
<evidence type="ECO:0000256" key="1">
    <source>
        <dbReference type="ARBA" id="ARBA00008226"/>
    </source>
</evidence>
<dbReference type="Gene3D" id="2.40.50.140">
    <property type="entry name" value="Nucleic acid-binding proteins"/>
    <property type="match status" value="1"/>
</dbReference>
<keyword evidence="10" id="KW-1185">Reference proteome</keyword>
<keyword evidence="6" id="KW-0648">Protein biosynthesis</keyword>
<evidence type="ECO:0000259" key="8">
    <source>
        <dbReference type="PROSITE" id="PS50862"/>
    </source>
</evidence>
<dbReference type="Gene3D" id="3.30.930.10">
    <property type="entry name" value="Bira Bifunctional Protein, Domain 2"/>
    <property type="match status" value="1"/>
</dbReference>
<keyword evidence="5" id="KW-0067">ATP-binding</keyword>
<dbReference type="PRINTS" id="PR01042">
    <property type="entry name" value="TRNASYNTHASP"/>
</dbReference>
<dbReference type="GO" id="GO:0005524">
    <property type="term" value="F:ATP binding"/>
    <property type="evidence" value="ECO:0007669"/>
    <property type="project" value="UniProtKB-KW"/>
</dbReference>
<accession>A0A2K1R1T9</accession>
<dbReference type="InterPro" id="IPR004364">
    <property type="entry name" value="Aa-tRNA-synt_II"/>
</dbReference>
<keyword evidence="3 9" id="KW-0436">Ligase</keyword>
<dbReference type="PANTHER" id="PTHR22594">
    <property type="entry name" value="ASPARTYL/LYSYL-TRNA SYNTHETASE"/>
    <property type="match status" value="1"/>
</dbReference>
<proteinExistence type="inferred from homology"/>
<feature type="domain" description="Aminoacyl-transfer RNA synthetases class-II family profile" evidence="8">
    <location>
        <begin position="174"/>
        <end position="525"/>
    </location>
</feature>
<comment type="similarity">
    <text evidence="1">Belongs to the class-II aminoacyl-tRNA synthetase family.</text>
</comment>
<dbReference type="InterPro" id="IPR004522">
    <property type="entry name" value="Asn-tRNA-ligase"/>
</dbReference>
<dbReference type="InParanoid" id="A0A2K1R1T9"/>
<dbReference type="InterPro" id="IPR012340">
    <property type="entry name" value="NA-bd_OB-fold"/>
</dbReference>
<dbReference type="PANTHER" id="PTHR22594:SF34">
    <property type="entry name" value="ASPARAGINE--TRNA LIGASE, MITOCHONDRIAL-RELATED"/>
    <property type="match status" value="1"/>
</dbReference>
<dbReference type="InterPro" id="IPR006195">
    <property type="entry name" value="aa-tRNA-synth_II"/>
</dbReference>
<dbReference type="PROSITE" id="PS50862">
    <property type="entry name" value="AA_TRNA_LIGASE_II"/>
    <property type="match status" value="1"/>
</dbReference>
<evidence type="ECO:0000256" key="2">
    <source>
        <dbReference type="ARBA" id="ARBA00012816"/>
    </source>
</evidence>
<dbReference type="EC" id="6.1.1.22" evidence="2"/>
<name>A0A2K1R1T9_9PEZI</name>
<sequence length="533" mass="60257">MSAPTRLSRYLRTLRVCKAIRTHQSQRNFANVVGEAGPVIPFSALLHVAPFQFDWVDKKIEVQGFVKTIRKHGSISMVNLRDGSNRADVQLILKREQVKGLSIGAAIKANGVWQASKSASKKPPFELVVEDLHLQGENDAETCPIQPKHQPAKTLRSALHLRPRREEFAAILNLRSDLITLLHKVMNTENFVYVHTPIITSSDCEGAGEVFEVLPKDARSGQKSEEEFFRAPKYLTVSAQLHLEAMAAALEKVWTLSPTFRAEKSDTSRHLSEFYMLETEIAFVNSLDPLMDQLEHLIKRMVRQVLYTPRNHDLIIRRAERLESAGADPREYVKSSELLKRWKGLCISKWPRVTYRQAIDVLQAAESKGEKFQNSVKWESGLSADHEKFLAAELGEGGPIFITDYPKEQKPFYMLPTPSGDGSTVACFDLIVPELCEIAGGSLREHRLDPLVKNMQEKGLLDHDIFDKKNEDGSNNDEFPETNLDWYMDLRMYGSVPHGGYGLGFDRLLAYFTGVSNVRDVAAFPRWYGKCDA</sequence>
<protein>
    <recommendedName>
        <fullName evidence="2">asparagine--tRNA ligase</fullName>
        <ecNumber evidence="2">6.1.1.22</ecNumber>
    </recommendedName>
</protein>
<dbReference type="Pfam" id="PF00152">
    <property type="entry name" value="tRNA-synt_2"/>
    <property type="match status" value="1"/>
</dbReference>
<dbReference type="STRING" id="2082308.A0A2K1R1T9"/>
<keyword evidence="4" id="KW-0547">Nucleotide-binding</keyword>
<dbReference type="Proteomes" id="UP000243797">
    <property type="component" value="Unassembled WGS sequence"/>
</dbReference>
<dbReference type="SUPFAM" id="SSF55681">
    <property type="entry name" value="Class II aaRS and biotin synthetases"/>
    <property type="match status" value="1"/>
</dbReference>
<keyword evidence="7" id="KW-0030">Aminoacyl-tRNA synthetase</keyword>
<dbReference type="GO" id="GO:0004816">
    <property type="term" value="F:asparagine-tRNA ligase activity"/>
    <property type="evidence" value="ECO:0007669"/>
    <property type="project" value="UniProtKB-EC"/>
</dbReference>
<dbReference type="GO" id="GO:0003676">
    <property type="term" value="F:nucleic acid binding"/>
    <property type="evidence" value="ECO:0007669"/>
    <property type="project" value="InterPro"/>
</dbReference>
<dbReference type="InterPro" id="IPR002312">
    <property type="entry name" value="Asp/Asn-tRNA-synth_IIb"/>
</dbReference>
<dbReference type="CDD" id="cd04318">
    <property type="entry name" value="EcAsnRS_like_N"/>
    <property type="match status" value="1"/>
</dbReference>
<organism evidence="9 10">
    <name type="scientific">Sphaceloma murrayae</name>
    <dbReference type="NCBI Taxonomy" id="2082308"/>
    <lineage>
        <taxon>Eukaryota</taxon>
        <taxon>Fungi</taxon>
        <taxon>Dikarya</taxon>
        <taxon>Ascomycota</taxon>
        <taxon>Pezizomycotina</taxon>
        <taxon>Dothideomycetes</taxon>
        <taxon>Dothideomycetidae</taxon>
        <taxon>Myriangiales</taxon>
        <taxon>Elsinoaceae</taxon>
        <taxon>Sphaceloma</taxon>
    </lineage>
</organism>
<dbReference type="GO" id="GO:0005739">
    <property type="term" value="C:mitochondrion"/>
    <property type="evidence" value="ECO:0007669"/>
    <property type="project" value="TreeGrafter"/>
</dbReference>
<evidence type="ECO:0000256" key="3">
    <source>
        <dbReference type="ARBA" id="ARBA00022598"/>
    </source>
</evidence>
<dbReference type="EMBL" id="NKHZ01000011">
    <property type="protein sequence ID" value="PNS21269.1"/>
    <property type="molecule type" value="Genomic_DNA"/>
</dbReference>
<dbReference type="OrthoDB" id="43906at2759"/>
<dbReference type="InterPro" id="IPR045864">
    <property type="entry name" value="aa-tRNA-synth_II/BPL/LPL"/>
</dbReference>
<dbReference type="Pfam" id="PF01336">
    <property type="entry name" value="tRNA_anti-codon"/>
    <property type="match status" value="1"/>
</dbReference>
<evidence type="ECO:0000256" key="7">
    <source>
        <dbReference type="ARBA" id="ARBA00023146"/>
    </source>
</evidence>
<evidence type="ECO:0000313" key="10">
    <source>
        <dbReference type="Proteomes" id="UP000243797"/>
    </source>
</evidence>
<gene>
    <name evidence="9" type="ORF">CAC42_1048</name>
</gene>
<dbReference type="FunCoup" id="A0A2K1R1T9">
    <property type="interactions" value="459"/>
</dbReference>
<dbReference type="SUPFAM" id="SSF50249">
    <property type="entry name" value="Nucleic acid-binding proteins"/>
    <property type="match status" value="1"/>
</dbReference>
<dbReference type="GO" id="GO:0006421">
    <property type="term" value="P:asparaginyl-tRNA aminoacylation"/>
    <property type="evidence" value="ECO:0007669"/>
    <property type="project" value="InterPro"/>
</dbReference>
<evidence type="ECO:0000256" key="4">
    <source>
        <dbReference type="ARBA" id="ARBA00022741"/>
    </source>
</evidence>